<gene>
    <name evidence="2" type="primary">pabB</name>
    <name evidence="2" type="ORF">GCM10023338_18440</name>
</gene>
<organism evidence="2 3">
    <name type="scientific">Wohlfahrtiimonas larvae</name>
    <dbReference type="NCBI Taxonomy" id="1157986"/>
    <lineage>
        <taxon>Bacteria</taxon>
        <taxon>Pseudomonadati</taxon>
        <taxon>Pseudomonadota</taxon>
        <taxon>Gammaproteobacteria</taxon>
        <taxon>Cardiobacteriales</taxon>
        <taxon>Ignatzschineriaceae</taxon>
        <taxon>Wohlfahrtiimonas</taxon>
    </lineage>
</organism>
<dbReference type="Proteomes" id="UP001500631">
    <property type="component" value="Unassembled WGS sequence"/>
</dbReference>
<dbReference type="InterPro" id="IPR036038">
    <property type="entry name" value="Aminotransferase-like"/>
</dbReference>
<dbReference type="PRINTS" id="PR00095">
    <property type="entry name" value="ANTSNTHASEI"/>
</dbReference>
<dbReference type="SUPFAM" id="SSF56752">
    <property type="entry name" value="D-aminoacid aminotransferase-like PLP-dependent enzymes"/>
    <property type="match status" value="1"/>
</dbReference>
<proteinExistence type="predicted"/>
<dbReference type="Gene3D" id="3.60.120.10">
    <property type="entry name" value="Anthranilate synthase"/>
    <property type="match status" value="1"/>
</dbReference>
<evidence type="ECO:0000313" key="2">
    <source>
        <dbReference type="EMBL" id="GAA5101876.1"/>
    </source>
</evidence>
<dbReference type="RefSeq" id="WP_077926294.1">
    <property type="nucleotide sequence ID" value="NZ_BAABKE010000006.1"/>
</dbReference>
<reference evidence="3" key="1">
    <citation type="journal article" date="2019" name="Int. J. Syst. Evol. Microbiol.">
        <title>The Global Catalogue of Microorganisms (GCM) 10K type strain sequencing project: providing services to taxonomists for standard genome sequencing and annotation.</title>
        <authorList>
            <consortium name="The Broad Institute Genomics Platform"/>
            <consortium name="The Broad Institute Genome Sequencing Center for Infectious Disease"/>
            <person name="Wu L."/>
            <person name="Ma J."/>
        </authorList>
    </citation>
    <scope>NUCLEOTIDE SEQUENCE [LARGE SCALE GENOMIC DNA]</scope>
    <source>
        <strain evidence="3">JCM 18424</strain>
    </source>
</reference>
<dbReference type="SUPFAM" id="SSF56322">
    <property type="entry name" value="ADC synthase"/>
    <property type="match status" value="1"/>
</dbReference>
<dbReference type="Gene3D" id="3.20.10.10">
    <property type="entry name" value="D-amino Acid Aminotransferase, subunit A, domain 2"/>
    <property type="match status" value="1"/>
</dbReference>
<feature type="domain" description="Chorismate-utilising enzyme C-terminal" evidence="1">
    <location>
        <begin position="129"/>
        <end position="383"/>
    </location>
</feature>
<name>A0ABP9MTX2_9GAMM</name>
<dbReference type="InterPro" id="IPR005802">
    <property type="entry name" value="ADC_synth_comp_1"/>
</dbReference>
<dbReference type="Pfam" id="PF01063">
    <property type="entry name" value="Aminotran_4"/>
    <property type="match status" value="1"/>
</dbReference>
<dbReference type="Gene3D" id="3.30.470.10">
    <property type="match status" value="1"/>
</dbReference>
<dbReference type="PANTHER" id="PTHR11236:SF50">
    <property type="entry name" value="AMINODEOXYCHORISMATE SYNTHASE COMPONENT 1"/>
    <property type="match status" value="1"/>
</dbReference>
<dbReference type="InterPro" id="IPR001544">
    <property type="entry name" value="Aminotrans_IV"/>
</dbReference>
<protein>
    <submittedName>
        <fullName evidence="2">Aminodeoxychorismate synthase component I</fullName>
    </submittedName>
</protein>
<evidence type="ECO:0000313" key="3">
    <source>
        <dbReference type="Proteomes" id="UP001500631"/>
    </source>
</evidence>
<dbReference type="InterPro" id="IPR015890">
    <property type="entry name" value="Chorismate_C"/>
</dbReference>
<evidence type="ECO:0000259" key="1">
    <source>
        <dbReference type="Pfam" id="PF00425"/>
    </source>
</evidence>
<dbReference type="Pfam" id="PF00425">
    <property type="entry name" value="Chorismate_bind"/>
    <property type="match status" value="1"/>
</dbReference>
<dbReference type="EMBL" id="BAABKE010000006">
    <property type="protein sequence ID" value="GAA5101876.1"/>
    <property type="molecule type" value="Genomic_DNA"/>
</dbReference>
<keyword evidence="3" id="KW-1185">Reference proteome</keyword>
<dbReference type="InterPro" id="IPR043131">
    <property type="entry name" value="BCAT-like_N"/>
</dbReference>
<accession>A0ABP9MTX2</accession>
<dbReference type="InterPro" id="IPR043132">
    <property type="entry name" value="BCAT-like_C"/>
</dbReference>
<comment type="caution">
    <text evidence="2">The sequence shown here is derived from an EMBL/GenBank/DDBJ whole genome shotgun (WGS) entry which is preliminary data.</text>
</comment>
<dbReference type="InterPro" id="IPR005801">
    <property type="entry name" value="ADC_synthase"/>
</dbReference>
<dbReference type="PANTHER" id="PTHR11236">
    <property type="entry name" value="AMINOBENZOATE/ANTHRANILATE SYNTHASE"/>
    <property type="match status" value="1"/>
</dbReference>
<sequence length="605" mass="68662">MSFNLDQKDFFILLENTKSVDNDAFLFEKPVAEIICHKGEDLRACFQKIDELRKLGHYISGYVSYEAGYYLVDKNDFKITHQNNEDAILLHLYAFKNVIKIPQAELNDYFIKLNAGEIALNNLSFGLSKTEYAKGFETIQQNIKDGNTYQINFTTKFHFDCVGSDLSLYQALRARQKVEFGAFLKFPEHSVLSISPELFFRKTGQYIESKPMKGTFPRAKDPIEDKSIVDFMRHDEKTLSENVMIVDLIRNDISRITQPGSVAVKNLFEIQSYETVHQMISTVTGKVDENISVEEIFTNLFPCGSITGAPKISTMKIIEQIEKAPRGIYTGAIGYITPENDMCFNVPIRTAILQKDGSAELGVGGGIIHGSVCEDEYNECLLKAKFLTSVQNYQLIESMLWDAKAQKILRLDQHIARLTESAQALSFQLDIAELTQKLNNFVELHLHQDSKIRVLLHRDGQLDITHSVIEAPNDDVKYIMLSDHKVDANNILLKYKTTERSLYETEFQKAAAHNCYDVLFMNTYDEITECSRHNIFIEKAGQCFTPPIESGLLGGMKRAELIAELKDQCTIKALTLDDIQKADRIFVSNSVRGLVEVKLLEKAGL</sequence>
<dbReference type="InterPro" id="IPR019999">
    <property type="entry name" value="Anth_synth_I-like"/>
</dbReference>
<dbReference type="NCBIfam" id="TIGR00553">
    <property type="entry name" value="pabB"/>
    <property type="match status" value="1"/>
</dbReference>